<sequence>MFSKSLCKTKKYVPATMSTSWDLLAFDYHKLVQTQGHYYHRKVILPQLLPLLSLTSEASLLDIGCGQGVLERAIPKTCRYLGCDISSSLITIANKIRKSRAHNFIVQDFSLPLHMEKMNSPPFSHAVAILSLQNMRFPDHAIQNTAALLQPSGQFFIVLNHPCFRIPRISSWHYDESKKLVARQINRYLSSITIPIKTHPGKENSSYSHSFHFPLTYWVQALSSSGFVIQGLQEWISPKTSTGKRAKAENLCRKEFPLFLMISCIKMK</sequence>
<reference evidence="1 2" key="1">
    <citation type="submission" date="2016-03" db="EMBL/GenBank/DDBJ databases">
        <title>Culture-independent genomics supports pathogen discovery for uncultivable bacteria within the genus Chlamydia.</title>
        <authorList>
            <person name="Taylor-Brown A."/>
            <person name="Bachmann N.L."/>
            <person name="Borel N."/>
            <person name="Polkinghorne A."/>
        </authorList>
    </citation>
    <scope>NUCLEOTIDE SEQUENCE [LARGE SCALE GENOMIC DNA]</scope>
    <source>
        <strain evidence="1 2">2742-308</strain>
    </source>
</reference>
<organism evidence="1 2">
    <name type="scientific">Candidatus Chlamydia sanziniae</name>
    <dbReference type="NCBI Taxonomy" id="1806891"/>
    <lineage>
        <taxon>Bacteria</taxon>
        <taxon>Pseudomonadati</taxon>
        <taxon>Chlamydiota</taxon>
        <taxon>Chlamydiia</taxon>
        <taxon>Chlamydiales</taxon>
        <taxon>Chlamydiaceae</taxon>
        <taxon>Chlamydia/Chlamydophila group</taxon>
        <taxon>Chlamydia</taxon>
    </lineage>
</organism>
<accession>A0A1A9HY46</accession>
<dbReference type="GO" id="GO:0008168">
    <property type="term" value="F:methyltransferase activity"/>
    <property type="evidence" value="ECO:0007669"/>
    <property type="project" value="UniProtKB-KW"/>
</dbReference>
<dbReference type="PANTHER" id="PTHR43861:SF1">
    <property type="entry name" value="TRANS-ACONITATE 2-METHYLTRANSFERASE"/>
    <property type="match status" value="1"/>
</dbReference>
<dbReference type="Gene3D" id="3.40.50.150">
    <property type="entry name" value="Vaccinia Virus protein VP39"/>
    <property type="match status" value="1"/>
</dbReference>
<proteinExistence type="predicted"/>
<dbReference type="GO" id="GO:0032259">
    <property type="term" value="P:methylation"/>
    <property type="evidence" value="ECO:0007669"/>
    <property type="project" value="UniProtKB-KW"/>
</dbReference>
<keyword evidence="1" id="KW-0808">Transferase</keyword>
<dbReference type="SUPFAM" id="SSF53335">
    <property type="entry name" value="S-adenosyl-L-methionine-dependent methyltransferases"/>
    <property type="match status" value="1"/>
</dbReference>
<dbReference type="STRING" id="1806891.Cs308_0794"/>
<protein>
    <submittedName>
        <fullName evidence="1">3-demethylubiquinone-9 3-methyltransferase</fullName>
    </submittedName>
</protein>
<name>A0A1A9HY46_9CHLA</name>
<dbReference type="RefSeq" id="WP_066482786.1">
    <property type="nucleotide sequence ID" value="NZ_CP014639.1"/>
</dbReference>
<evidence type="ECO:0000313" key="1">
    <source>
        <dbReference type="EMBL" id="ANH78964.1"/>
    </source>
</evidence>
<keyword evidence="2" id="KW-1185">Reference proteome</keyword>
<dbReference type="PANTHER" id="PTHR43861">
    <property type="entry name" value="TRANS-ACONITATE 2-METHYLTRANSFERASE-RELATED"/>
    <property type="match status" value="1"/>
</dbReference>
<dbReference type="Proteomes" id="UP000078162">
    <property type="component" value="Chromosome"/>
</dbReference>
<keyword evidence="1" id="KW-0489">Methyltransferase</keyword>
<evidence type="ECO:0000313" key="2">
    <source>
        <dbReference type="Proteomes" id="UP000078162"/>
    </source>
</evidence>
<dbReference type="OrthoDB" id="9802097at2"/>
<dbReference type="EMBL" id="CP014639">
    <property type="protein sequence ID" value="ANH78964.1"/>
    <property type="molecule type" value="Genomic_DNA"/>
</dbReference>
<dbReference type="Pfam" id="PF13489">
    <property type="entry name" value="Methyltransf_23"/>
    <property type="match status" value="1"/>
</dbReference>
<dbReference type="CDD" id="cd02440">
    <property type="entry name" value="AdoMet_MTases"/>
    <property type="match status" value="1"/>
</dbReference>
<dbReference type="KEGG" id="csaz:Cs308_0794"/>
<dbReference type="InterPro" id="IPR029063">
    <property type="entry name" value="SAM-dependent_MTases_sf"/>
</dbReference>
<keyword evidence="1" id="KW-0830">Ubiquinone</keyword>
<dbReference type="PATRIC" id="fig|1806891.3.peg.787"/>
<dbReference type="AlphaFoldDB" id="A0A1A9HY46"/>
<gene>
    <name evidence="1" type="ORF">Cs308_0794</name>
</gene>